<keyword evidence="10 13" id="KW-0170">Cobalt</keyword>
<dbReference type="EC" id="1.17.4.1" evidence="3 13"/>
<evidence type="ECO:0000259" key="17">
    <source>
        <dbReference type="Pfam" id="PF12637"/>
    </source>
</evidence>
<evidence type="ECO:0000256" key="5">
    <source>
        <dbReference type="ARBA" id="ARBA00022628"/>
    </source>
</evidence>
<evidence type="ECO:0000256" key="8">
    <source>
        <dbReference type="ARBA" id="ARBA00023002"/>
    </source>
</evidence>
<dbReference type="Proteomes" id="UP000697710">
    <property type="component" value="Unassembled WGS sequence"/>
</dbReference>
<evidence type="ECO:0000256" key="2">
    <source>
        <dbReference type="ARBA" id="ARBA00007405"/>
    </source>
</evidence>
<dbReference type="EMBL" id="JAGQHR010000103">
    <property type="protein sequence ID" value="MCA9727059.1"/>
    <property type="molecule type" value="Genomic_DNA"/>
</dbReference>
<evidence type="ECO:0000313" key="18">
    <source>
        <dbReference type="EMBL" id="MCA9727059.1"/>
    </source>
</evidence>
<protein>
    <recommendedName>
        <fullName evidence="4 13">Vitamin B12-dependent ribonucleotide reductase</fullName>
        <ecNumber evidence="3 13">1.17.4.1</ecNumber>
    </recommendedName>
</protein>
<keyword evidence="9" id="KW-1015">Disulfide bond</keyword>
<dbReference type="Pfam" id="PF08471">
    <property type="entry name" value="Ribonuc_red_2_N"/>
    <property type="match status" value="1"/>
</dbReference>
<feature type="compositionally biased region" description="Basic and acidic residues" evidence="14">
    <location>
        <begin position="1"/>
        <end position="10"/>
    </location>
</feature>
<sequence length="931" mass="102528">MARMDSRSGLDPDYGSDRYSTGPTVRRGLRIARRFTRPGMHPFDEVTWELRTATLTNDRGEVLFEQAGVETPAFWSQMATNVVVSKYFHGAIGTPERETSVRQLVGRVVETITRWGREQGYFETEADGDAFEGELAHLLLHQKAAFNSPVWFNVGVEEKPQCSACFINSVADSMESILELAKTEGMLFKWGSGSGTNFSSIRSSREPLSGGGTASGPVSFMRGYDAFAGVIKSGGKTRRAAKMVILDIDHPDIEDYIHCKADEEKKAWTLVNAGYDASIDGPAYSSVFFQNSNNSVRVTDEFMRAVEEDAVWWTRAVRTQEPFHSYRARHLYREIAEAAWQCGDPGVQFDTTINNWHTCANTDRIYASNPCSEYMFLNDTACNLASLNLMKFRTGTGDLDVDAFRHAVRIMILAQEIVVDAASYPTEKIGKNSHAFRPLGLGYANLGTYLMSRGIPYDSDQGRHVAAAVTALMTGEAYACSAEVASAIGPFAGFPDNREPMLKVIRNHRAAVANVDPGLVPERLLAGARQSWEQAEELGRLHGYRNSQVTVLAPTGTIAFMMDCDTTGIEPDIALIKYKKLVGGGMLKIVNQTVPEALEYLGYTPEQRRDILLYLEEQETIEGAPHLKADHLPIFDCAFRPRNGTRSIHYMGHVRMMGAAQPFLSGAISKTVNMPNEATVEDVEKVYLEAWKQGLKAVAIYRDGCKRAQPLNTGKDTVSEAAPAPVAAPTQGSSPREPQRRRLPDERQAITHKFSIAGHEGYLTVGLYEDGTPGEIFITMAKQGSVISGLIDCFATAISMSLQYGVPLKALCDKFTHTRFEPSGITTNPDIRIAKSVADYIFRWLWLKFLSDDGPRVYRETTMEKASGRAPADAGRPSAAPATTKTGTSEAEPEEYRLEADAPTCPECGSLMARNASCYRCYNCGTTNGCS</sequence>
<evidence type="ECO:0000256" key="12">
    <source>
        <dbReference type="ARBA" id="ARBA00047754"/>
    </source>
</evidence>
<dbReference type="SUPFAM" id="SSF51998">
    <property type="entry name" value="PFL-like glycyl radical enzymes"/>
    <property type="match status" value="1"/>
</dbReference>
<organism evidence="18 19">
    <name type="scientific">Eiseniibacteriota bacterium</name>
    <dbReference type="NCBI Taxonomy" id="2212470"/>
    <lineage>
        <taxon>Bacteria</taxon>
        <taxon>Candidatus Eiseniibacteriota</taxon>
    </lineage>
</organism>
<dbReference type="GO" id="GO:0004748">
    <property type="term" value="F:ribonucleoside-diphosphate reductase activity, thioredoxin disulfide as acceptor"/>
    <property type="evidence" value="ECO:0007669"/>
    <property type="project" value="UniProtKB-EC"/>
</dbReference>
<feature type="region of interest" description="Disordered" evidence="14">
    <location>
        <begin position="712"/>
        <end position="744"/>
    </location>
</feature>
<dbReference type="InterPro" id="IPR013344">
    <property type="entry name" value="RNR_NrdJ/NrdZ"/>
</dbReference>
<feature type="region of interest" description="Disordered" evidence="14">
    <location>
        <begin position="1"/>
        <end position="21"/>
    </location>
</feature>
<evidence type="ECO:0000313" key="19">
    <source>
        <dbReference type="Proteomes" id="UP000697710"/>
    </source>
</evidence>
<comment type="similarity">
    <text evidence="2 13">Belongs to the ribonucleoside diphosphate reductase class-2 family.</text>
</comment>
<evidence type="ECO:0000256" key="13">
    <source>
        <dbReference type="RuleBase" id="RU364064"/>
    </source>
</evidence>
<evidence type="ECO:0000256" key="1">
    <source>
        <dbReference type="ARBA" id="ARBA00001922"/>
    </source>
</evidence>
<evidence type="ECO:0000256" key="3">
    <source>
        <dbReference type="ARBA" id="ARBA00012274"/>
    </source>
</evidence>
<evidence type="ECO:0000259" key="15">
    <source>
        <dbReference type="Pfam" id="PF02867"/>
    </source>
</evidence>
<dbReference type="InterPro" id="IPR024434">
    <property type="entry name" value="TSCPD_dom"/>
</dbReference>
<evidence type="ECO:0000256" key="4">
    <source>
        <dbReference type="ARBA" id="ARBA00014409"/>
    </source>
</evidence>
<dbReference type="PANTHER" id="PTHR43371">
    <property type="entry name" value="VITAMIN B12-DEPENDENT RIBONUCLEOTIDE REDUCTASE"/>
    <property type="match status" value="1"/>
</dbReference>
<dbReference type="PANTHER" id="PTHR43371:SF1">
    <property type="entry name" value="RIBONUCLEOSIDE-DIPHOSPHATE REDUCTASE"/>
    <property type="match status" value="1"/>
</dbReference>
<dbReference type="Pfam" id="PF02867">
    <property type="entry name" value="Ribonuc_red_lgC"/>
    <property type="match status" value="1"/>
</dbReference>
<reference evidence="18" key="2">
    <citation type="journal article" date="2021" name="Microbiome">
        <title>Successional dynamics and alternative stable states in a saline activated sludge microbial community over 9 years.</title>
        <authorList>
            <person name="Wang Y."/>
            <person name="Ye J."/>
            <person name="Ju F."/>
            <person name="Liu L."/>
            <person name="Boyd J.A."/>
            <person name="Deng Y."/>
            <person name="Parks D.H."/>
            <person name="Jiang X."/>
            <person name="Yin X."/>
            <person name="Woodcroft B.J."/>
            <person name="Tyson G.W."/>
            <person name="Hugenholtz P."/>
            <person name="Polz M.F."/>
            <person name="Zhang T."/>
        </authorList>
    </citation>
    <scope>NUCLEOTIDE SEQUENCE</scope>
    <source>
        <strain evidence="18">HKST-UBA01</strain>
    </source>
</reference>
<evidence type="ECO:0000256" key="9">
    <source>
        <dbReference type="ARBA" id="ARBA00023157"/>
    </source>
</evidence>
<comment type="cofactor">
    <cofactor evidence="1 13">
        <name>adenosylcob(III)alamin</name>
        <dbReference type="ChEBI" id="CHEBI:18408"/>
    </cofactor>
</comment>
<keyword evidence="5 13" id="KW-0846">Cobalamin</keyword>
<comment type="caution">
    <text evidence="18">The sequence shown here is derived from an EMBL/GenBank/DDBJ whole genome shotgun (WGS) entry which is preliminary data.</text>
</comment>
<feature type="domain" description="Ribonucleotide reductase large subunit C-terminal" evidence="15">
    <location>
        <begin position="163"/>
        <end position="701"/>
    </location>
</feature>
<keyword evidence="7 13" id="KW-0547">Nucleotide-binding</keyword>
<dbReference type="NCBIfam" id="NF005122">
    <property type="entry name" value="PRK06556.1"/>
    <property type="match status" value="1"/>
</dbReference>
<proteinExistence type="inferred from homology"/>
<evidence type="ECO:0000256" key="7">
    <source>
        <dbReference type="ARBA" id="ARBA00022741"/>
    </source>
</evidence>
<dbReference type="GO" id="GO:0000166">
    <property type="term" value="F:nucleotide binding"/>
    <property type="evidence" value="ECO:0007669"/>
    <property type="project" value="UniProtKB-KW"/>
</dbReference>
<name>A0A956LWY9_UNCEI</name>
<feature type="domain" description="TSCPD" evidence="17">
    <location>
        <begin position="744"/>
        <end position="845"/>
    </location>
</feature>
<keyword evidence="8 13" id="KW-0560">Oxidoreductase</keyword>
<reference evidence="18" key="1">
    <citation type="submission" date="2020-04" db="EMBL/GenBank/DDBJ databases">
        <authorList>
            <person name="Zhang T."/>
        </authorList>
    </citation>
    <scope>NUCLEOTIDE SEQUENCE</scope>
    <source>
        <strain evidence="18">HKST-UBA01</strain>
    </source>
</reference>
<dbReference type="Pfam" id="PF12637">
    <property type="entry name" value="TSCPD"/>
    <property type="match status" value="1"/>
</dbReference>
<dbReference type="GO" id="GO:0071897">
    <property type="term" value="P:DNA biosynthetic process"/>
    <property type="evidence" value="ECO:0007669"/>
    <property type="project" value="UniProtKB-KW"/>
</dbReference>
<dbReference type="Gene3D" id="3.20.70.20">
    <property type="match status" value="1"/>
</dbReference>
<evidence type="ECO:0000256" key="6">
    <source>
        <dbReference type="ARBA" id="ARBA00022634"/>
    </source>
</evidence>
<feature type="domain" description="Ribonucleotide reductase class II vitamin B12-dependent N-terminal" evidence="16">
    <location>
        <begin position="51"/>
        <end position="142"/>
    </location>
</feature>
<comment type="catalytic activity">
    <reaction evidence="12 13">
        <text>a 2'-deoxyribonucleoside 5'-diphosphate + [thioredoxin]-disulfide + H2O = a ribonucleoside 5'-diphosphate + [thioredoxin]-dithiol</text>
        <dbReference type="Rhea" id="RHEA:23252"/>
        <dbReference type="Rhea" id="RHEA-COMP:10698"/>
        <dbReference type="Rhea" id="RHEA-COMP:10700"/>
        <dbReference type="ChEBI" id="CHEBI:15377"/>
        <dbReference type="ChEBI" id="CHEBI:29950"/>
        <dbReference type="ChEBI" id="CHEBI:50058"/>
        <dbReference type="ChEBI" id="CHEBI:57930"/>
        <dbReference type="ChEBI" id="CHEBI:73316"/>
        <dbReference type="EC" id="1.17.4.1"/>
    </reaction>
</comment>
<feature type="region of interest" description="Disordered" evidence="14">
    <location>
        <begin position="861"/>
        <end position="896"/>
    </location>
</feature>
<dbReference type="CDD" id="cd02888">
    <property type="entry name" value="RNR_II_dimer"/>
    <property type="match status" value="1"/>
</dbReference>
<dbReference type="NCBIfam" id="TIGR02504">
    <property type="entry name" value="NrdJ_Z"/>
    <property type="match status" value="1"/>
</dbReference>
<evidence type="ECO:0000259" key="16">
    <source>
        <dbReference type="Pfam" id="PF08471"/>
    </source>
</evidence>
<dbReference type="GO" id="GO:0031419">
    <property type="term" value="F:cobalamin binding"/>
    <property type="evidence" value="ECO:0007669"/>
    <property type="project" value="UniProtKB-KW"/>
</dbReference>
<dbReference type="GO" id="GO:0050897">
    <property type="term" value="F:cobalt ion binding"/>
    <property type="evidence" value="ECO:0007669"/>
    <property type="project" value="InterPro"/>
</dbReference>
<comment type="function">
    <text evidence="11 13">Catalyzes the reduction of ribonucleotides to deoxyribonucleotides. May function to provide a pool of deoxyribonucleotide precursors for DNA repair during oxygen limitation and/or for immediate growth after restoration of oxygen.</text>
</comment>
<keyword evidence="6 13" id="KW-0237">DNA synthesis</keyword>
<dbReference type="InterPro" id="IPR013678">
    <property type="entry name" value="RNR_2_N"/>
</dbReference>
<dbReference type="InterPro" id="IPR050862">
    <property type="entry name" value="RdRp_reductase_class-2"/>
</dbReference>
<evidence type="ECO:0000256" key="11">
    <source>
        <dbReference type="ARBA" id="ARBA00025437"/>
    </source>
</evidence>
<dbReference type="InterPro" id="IPR000788">
    <property type="entry name" value="RNR_lg_C"/>
</dbReference>
<accession>A0A956LWY9</accession>
<evidence type="ECO:0000256" key="10">
    <source>
        <dbReference type="ARBA" id="ARBA00023285"/>
    </source>
</evidence>
<evidence type="ECO:0000256" key="14">
    <source>
        <dbReference type="SAM" id="MobiDB-lite"/>
    </source>
</evidence>
<gene>
    <name evidence="18" type="ORF">KC729_05195</name>
</gene>
<dbReference type="PRINTS" id="PR01183">
    <property type="entry name" value="RIBORDTASEM1"/>
</dbReference>
<dbReference type="AlphaFoldDB" id="A0A956LWY9"/>